<feature type="active site" description="Charge relay system" evidence="7">
    <location>
        <position position="236"/>
    </location>
</feature>
<dbReference type="Pfam" id="PF13180">
    <property type="entry name" value="PDZ_2"/>
    <property type="match status" value="1"/>
</dbReference>
<dbReference type="Pfam" id="PF13365">
    <property type="entry name" value="Trypsin_2"/>
    <property type="match status" value="1"/>
</dbReference>
<keyword evidence="4" id="KW-0677">Repeat</keyword>
<dbReference type="NCBIfam" id="TIGR02037">
    <property type="entry name" value="degP_htrA_DO"/>
    <property type="match status" value="1"/>
</dbReference>
<evidence type="ECO:0000256" key="3">
    <source>
        <dbReference type="ARBA" id="ARBA00022729"/>
    </source>
</evidence>
<evidence type="ECO:0000313" key="11">
    <source>
        <dbReference type="EMBL" id="MBB3703135.1"/>
    </source>
</evidence>
<keyword evidence="5" id="KW-0378">Hydrolase</keyword>
<feature type="active site" description="Charge relay system" evidence="7">
    <location>
        <position position="133"/>
    </location>
</feature>
<reference evidence="11 12" key="1">
    <citation type="submission" date="2020-08" db="EMBL/GenBank/DDBJ databases">
        <title>Genomic Encyclopedia of Type Strains, Phase IV (KMG-IV): sequencing the most valuable type-strain genomes for metagenomic binning, comparative biology and taxonomic classification.</title>
        <authorList>
            <person name="Goeker M."/>
        </authorList>
    </citation>
    <scope>NUCLEOTIDE SEQUENCE [LARGE SCALE GENOMIC DNA]</scope>
    <source>
        <strain evidence="11 12">DSM 22548</strain>
    </source>
</reference>
<evidence type="ECO:0000259" key="10">
    <source>
        <dbReference type="PROSITE" id="PS50106"/>
    </source>
</evidence>
<evidence type="ECO:0000256" key="5">
    <source>
        <dbReference type="ARBA" id="ARBA00022801"/>
    </source>
</evidence>
<dbReference type="AlphaFoldDB" id="A0A7W5Y1W9"/>
<feature type="binding site" evidence="8">
    <location>
        <begin position="234"/>
        <end position="236"/>
    </location>
    <ligand>
        <name>substrate</name>
    </ligand>
</feature>
<evidence type="ECO:0000256" key="2">
    <source>
        <dbReference type="ARBA" id="ARBA00022670"/>
    </source>
</evidence>
<dbReference type="PANTHER" id="PTHR22939">
    <property type="entry name" value="SERINE PROTEASE FAMILY S1C HTRA-RELATED"/>
    <property type="match status" value="1"/>
</dbReference>
<evidence type="ECO:0000256" key="6">
    <source>
        <dbReference type="ARBA" id="ARBA00022825"/>
    </source>
</evidence>
<comment type="caution">
    <text evidence="11">The sequence shown here is derived from an EMBL/GenBank/DDBJ whole genome shotgun (WGS) entry which is preliminary data.</text>
</comment>
<sequence length="499" mass="53487">MKKGFMLAAVAISLGWPATMVAKSAINGSAPRTEIGTTAVSETKAVPATYQNLPDLTYAAEKAINSVVYIKVTVEGSSRTVQYSNPFEDFFGDFFGRGNGGDSQQRTYKEPDRKGAGSGVILTNDGYIVTNNHVVEGATEMIVKLNDNREFKARIIGTDKNSDLALIKIEAKDLQPITIGNSDNLRLGEWVLAIGNPFSLTSTVTAGIVSAKARTTGGNAVESSIQTDAAINPGNSGGALVNARGELVGINNMIYSQTGSYAGYGFAIPVSIMNKVVADLRKFGTVQRALMGISGQDVINYIDTQKEKGKDIELGTTEGVYVGEVSSDGAAQAAGIKEGDVITAVDGKKVTKFGELNEILANHRPGDKISVTYLRNKKATTTSLTLRNQQGTTTAVENIDDEQLGIALRKLTASEKEELALSHGLMVTAVRDGKMKEAGITKGVILMRVNDKDLNSIDDFYETVKRANMSTDRVLWIRAKTQTGYNKSFTVELSNPKKK</sequence>
<organism evidence="11 12">
    <name type="scientific">Alloprevotella rava</name>
    <dbReference type="NCBI Taxonomy" id="671218"/>
    <lineage>
        <taxon>Bacteria</taxon>
        <taxon>Pseudomonadati</taxon>
        <taxon>Bacteroidota</taxon>
        <taxon>Bacteroidia</taxon>
        <taxon>Bacteroidales</taxon>
        <taxon>Prevotellaceae</taxon>
        <taxon>Alloprevotella</taxon>
    </lineage>
</organism>
<feature type="binding site" evidence="8">
    <location>
        <position position="133"/>
    </location>
    <ligand>
        <name>substrate</name>
    </ligand>
</feature>
<dbReference type="InterPro" id="IPR001478">
    <property type="entry name" value="PDZ"/>
</dbReference>
<dbReference type="SUPFAM" id="SSF50156">
    <property type="entry name" value="PDZ domain-like"/>
    <property type="match status" value="2"/>
</dbReference>
<evidence type="ECO:0000256" key="4">
    <source>
        <dbReference type="ARBA" id="ARBA00022737"/>
    </source>
</evidence>
<accession>A0A7W5Y1W9</accession>
<dbReference type="InterPro" id="IPR001940">
    <property type="entry name" value="Peptidase_S1C"/>
</dbReference>
<evidence type="ECO:0000256" key="9">
    <source>
        <dbReference type="SAM" id="SignalP"/>
    </source>
</evidence>
<dbReference type="PANTHER" id="PTHR22939:SF129">
    <property type="entry name" value="SERINE PROTEASE HTRA2, MITOCHONDRIAL"/>
    <property type="match status" value="1"/>
</dbReference>
<dbReference type="GO" id="GO:0006508">
    <property type="term" value="P:proteolysis"/>
    <property type="evidence" value="ECO:0007669"/>
    <property type="project" value="UniProtKB-KW"/>
</dbReference>
<dbReference type="GO" id="GO:0004252">
    <property type="term" value="F:serine-type endopeptidase activity"/>
    <property type="evidence" value="ECO:0007669"/>
    <property type="project" value="InterPro"/>
</dbReference>
<feature type="signal peptide" evidence="9">
    <location>
        <begin position="1"/>
        <end position="22"/>
    </location>
</feature>
<keyword evidence="6" id="KW-0720">Serine protease</keyword>
<dbReference type="Proteomes" id="UP000541425">
    <property type="component" value="Unassembled WGS sequence"/>
</dbReference>
<dbReference type="SUPFAM" id="SSF50494">
    <property type="entry name" value="Trypsin-like serine proteases"/>
    <property type="match status" value="1"/>
</dbReference>
<gene>
    <name evidence="11" type="ORF">FHS60_001613</name>
</gene>
<dbReference type="PROSITE" id="PS50106">
    <property type="entry name" value="PDZ"/>
    <property type="match status" value="1"/>
</dbReference>
<feature type="domain" description="PDZ" evidence="10">
    <location>
        <begin position="301"/>
        <end position="377"/>
    </location>
</feature>
<dbReference type="EMBL" id="JACICA010000008">
    <property type="protein sequence ID" value="MBB3703135.1"/>
    <property type="molecule type" value="Genomic_DNA"/>
</dbReference>
<dbReference type="RefSeq" id="WP_183697177.1">
    <property type="nucleotide sequence ID" value="NZ_JACICA010000008.1"/>
</dbReference>
<comment type="similarity">
    <text evidence="1">Belongs to the peptidase S1C family.</text>
</comment>
<proteinExistence type="inferred from homology"/>
<evidence type="ECO:0000313" key="12">
    <source>
        <dbReference type="Proteomes" id="UP000541425"/>
    </source>
</evidence>
<dbReference type="SMART" id="SM00228">
    <property type="entry name" value="PDZ"/>
    <property type="match status" value="2"/>
</dbReference>
<evidence type="ECO:0000256" key="8">
    <source>
        <dbReference type="PIRSR" id="PIRSR611782-2"/>
    </source>
</evidence>
<protein>
    <submittedName>
        <fullName evidence="11">Do/DeqQ family serine protease</fullName>
    </submittedName>
</protein>
<dbReference type="InterPro" id="IPR009003">
    <property type="entry name" value="Peptidase_S1_PA"/>
</dbReference>
<dbReference type="Gene3D" id="2.30.42.10">
    <property type="match status" value="2"/>
</dbReference>
<dbReference type="Gene3D" id="2.40.10.120">
    <property type="match status" value="1"/>
</dbReference>
<keyword evidence="2 11" id="KW-0645">Protease</keyword>
<evidence type="ECO:0000256" key="1">
    <source>
        <dbReference type="ARBA" id="ARBA00010541"/>
    </source>
</evidence>
<dbReference type="PRINTS" id="PR00834">
    <property type="entry name" value="PROTEASES2C"/>
</dbReference>
<evidence type="ECO:0000256" key="7">
    <source>
        <dbReference type="PIRSR" id="PIRSR611782-1"/>
    </source>
</evidence>
<feature type="binding site" evidence="8">
    <location>
        <position position="163"/>
    </location>
    <ligand>
        <name>substrate</name>
    </ligand>
</feature>
<feature type="active site" description="Charge relay system" evidence="7">
    <location>
        <position position="163"/>
    </location>
</feature>
<feature type="chain" id="PRO_5030848252" evidence="9">
    <location>
        <begin position="23"/>
        <end position="499"/>
    </location>
</feature>
<dbReference type="InterPro" id="IPR036034">
    <property type="entry name" value="PDZ_sf"/>
</dbReference>
<name>A0A7W5Y1W9_9BACT</name>
<keyword evidence="3 9" id="KW-0732">Signal</keyword>
<dbReference type="InterPro" id="IPR011782">
    <property type="entry name" value="Pept_S1C_Do"/>
</dbReference>